<dbReference type="GO" id="GO:0008654">
    <property type="term" value="P:phospholipid biosynthetic process"/>
    <property type="evidence" value="ECO:0007669"/>
    <property type="project" value="TreeGrafter"/>
</dbReference>
<proteinExistence type="predicted"/>
<feature type="region of interest" description="Disordered" evidence="1">
    <location>
        <begin position="1"/>
        <end position="139"/>
    </location>
</feature>
<feature type="region of interest" description="Disordered" evidence="1">
    <location>
        <begin position="835"/>
        <end position="859"/>
    </location>
</feature>
<dbReference type="OrthoDB" id="2427554at2759"/>
<dbReference type="SMART" id="SM00563">
    <property type="entry name" value="PlsC"/>
    <property type="match status" value="1"/>
</dbReference>
<organism evidence="4 5">
    <name type="scientific">Sporidiobolus salmonicolor</name>
    <name type="common">Yeast-like fungus</name>
    <name type="synonym">Sporobolomyces salmonicolor</name>
    <dbReference type="NCBI Taxonomy" id="5005"/>
    <lineage>
        <taxon>Eukaryota</taxon>
        <taxon>Fungi</taxon>
        <taxon>Dikarya</taxon>
        <taxon>Basidiomycota</taxon>
        <taxon>Pucciniomycotina</taxon>
        <taxon>Microbotryomycetes</taxon>
        <taxon>Sporidiobolales</taxon>
        <taxon>Sporidiobolaceae</taxon>
        <taxon>Sporobolomyces</taxon>
    </lineage>
</organism>
<evidence type="ECO:0000256" key="1">
    <source>
        <dbReference type="SAM" id="MobiDB-lite"/>
    </source>
</evidence>
<keyword evidence="2" id="KW-1133">Transmembrane helix</keyword>
<evidence type="ECO:0000313" key="5">
    <source>
        <dbReference type="Proteomes" id="UP000243876"/>
    </source>
</evidence>
<evidence type="ECO:0000259" key="3">
    <source>
        <dbReference type="SMART" id="SM00563"/>
    </source>
</evidence>
<dbReference type="GO" id="GO:0004366">
    <property type="term" value="F:glycerol-3-phosphate O-acyltransferase activity"/>
    <property type="evidence" value="ECO:0007669"/>
    <property type="project" value="TreeGrafter"/>
</dbReference>
<dbReference type="PANTHER" id="PTHR31605:SF0">
    <property type="entry name" value="GLYCEROL-3-PHOSPHATE O-ACYLTRANSFERASE 1"/>
    <property type="match status" value="1"/>
</dbReference>
<keyword evidence="5" id="KW-1185">Reference proteome</keyword>
<feature type="region of interest" description="Disordered" evidence="1">
    <location>
        <begin position="779"/>
        <end position="799"/>
    </location>
</feature>
<feature type="transmembrane region" description="Helical" evidence="2">
    <location>
        <begin position="694"/>
        <end position="714"/>
    </location>
</feature>
<dbReference type="PANTHER" id="PTHR31605">
    <property type="entry name" value="GLYCEROL-3-PHOSPHATE O-ACYLTRANSFERASE 1"/>
    <property type="match status" value="1"/>
</dbReference>
<keyword evidence="2" id="KW-0812">Transmembrane</keyword>
<feature type="compositionally biased region" description="Low complexity" evidence="1">
    <location>
        <begin position="37"/>
        <end position="91"/>
    </location>
</feature>
<dbReference type="GO" id="GO:0016287">
    <property type="term" value="F:glycerone-phosphate O-acyltransferase activity"/>
    <property type="evidence" value="ECO:0007669"/>
    <property type="project" value="TreeGrafter"/>
</dbReference>
<feature type="region of interest" description="Disordered" evidence="1">
    <location>
        <begin position="880"/>
        <end position="942"/>
    </location>
</feature>
<keyword evidence="2" id="KW-0472">Membrane</keyword>
<evidence type="ECO:0000256" key="2">
    <source>
        <dbReference type="SAM" id="Phobius"/>
    </source>
</evidence>
<dbReference type="EMBL" id="CENE01000004">
    <property type="protein sequence ID" value="CEQ39934.1"/>
    <property type="molecule type" value="Genomic_DNA"/>
</dbReference>
<feature type="transmembrane region" description="Helical" evidence="2">
    <location>
        <begin position="609"/>
        <end position="633"/>
    </location>
</feature>
<dbReference type="AlphaFoldDB" id="A0A0D6EIY0"/>
<feature type="domain" description="Phospholipid/glycerol acyltransferase" evidence="3">
    <location>
        <begin position="245"/>
        <end position="460"/>
    </location>
</feature>
<evidence type="ECO:0000313" key="4">
    <source>
        <dbReference type="EMBL" id="CEQ39934.1"/>
    </source>
</evidence>
<gene>
    <name evidence="4" type="primary">SPOSA6832_01528</name>
</gene>
<accession>A0A0D6EIY0</accession>
<sequence>MADRSSPELAPAAVGDPPSTPPTSTSTSTSDEAPARSAPTTYADVAAAAPAADSSVVPSTSATDPIASTSATPSSSQLEQGLTPATPAATVPVPPLTPRTKQKQLQSSALGLYAGTPAPAPTRHNSTPAAPSKSVPQPDLPQTYNDLRTLLKAFLLLIPKSLRRLRFLIPSPLRNIARVIIHQVAMLLHARGALASNLVYDIVAALWRGVINIFFREIRSRGAWKIPRAHEGAVIFVVGPHHNQFTPDHSTCRCLQFLDPLLLMSEVKRESGRRISFLAAAKSMDRAFVGLASRLMQSIPVARAQDYAFAGTGTITLSPSDPTIIVGSSTSFLKDFSKPRSQIMLPRSLGSVSVEVVEVLSDTELRIKKELPKKAAEGLKDKSQGVAYKILPYVDQSKMYSSVYQKLTEGGCIGIFPEGGSHDRTDLLPLKAGVSIMALGAVSAHPDLKLQIVPVGLNYFHAHKFRSRAVVEFGTPIEIPREFVELFEQGGDEKKKAIGGMMEIIVDGLKSVTLRAPDYDTLMLIQAARRLYRPPGQHLTLGQIVELNKRFIVGYEVYKEEPRVKELERKVKEYNTLLRYMGLKDHQIERVGRPRWRSFVLLMYRLGLLSAWGVLALPGVILNAPIFIAAKVISHKKAKEALATSSVKIKANDVLASWKVLVALAGAPALYSVYAVNAVVLAHKLGLPFKYKVWAPFATFAGLPLIGVAALKFGEVGMDVYNSRCSRSLRPLLLSLIPGKEPQLLKLRALRESLQAELNVLVDELAPAIFEDFHKHRIVPPSARPPPPPSVTFEGGAAKRSTYGPAGQGTFLTHPLGWLDEYLFGWSQSMAPPREKLGGAVSDAEGLTDGQTASGYVSGYTTEEAPDYDEVIHILNREQGHADSPGAPTAPTLHRRNSRSRSRSHLDLTALDPSKPGVSAATTAREQQGEAVRRTGVGANDE</sequence>
<dbReference type="InterPro" id="IPR052744">
    <property type="entry name" value="GPAT/DAPAT"/>
</dbReference>
<feature type="compositionally biased region" description="Basic residues" evidence="1">
    <location>
        <begin position="893"/>
        <end position="903"/>
    </location>
</feature>
<dbReference type="SUPFAM" id="SSF69593">
    <property type="entry name" value="Glycerol-3-phosphate (1)-acyltransferase"/>
    <property type="match status" value="1"/>
</dbReference>
<dbReference type="Proteomes" id="UP000243876">
    <property type="component" value="Unassembled WGS sequence"/>
</dbReference>
<feature type="transmembrane region" description="Helical" evidence="2">
    <location>
        <begin position="654"/>
        <end position="674"/>
    </location>
</feature>
<dbReference type="InterPro" id="IPR002123">
    <property type="entry name" value="Plipid/glycerol_acylTrfase"/>
</dbReference>
<name>A0A0D6EIY0_SPOSA</name>
<feature type="compositionally biased region" description="Polar residues" evidence="1">
    <location>
        <begin position="849"/>
        <end position="859"/>
    </location>
</feature>
<reference evidence="5" key="1">
    <citation type="submission" date="2015-02" db="EMBL/GenBank/DDBJ databases">
        <authorList>
            <person name="Gon?alves P."/>
        </authorList>
    </citation>
    <scope>NUCLEOTIDE SEQUENCE [LARGE SCALE GENOMIC DNA]</scope>
</reference>
<protein>
    <submittedName>
        <fullName evidence="4">SPOSA6832_01528-mRNA-1:cds</fullName>
    </submittedName>
</protein>